<dbReference type="RefSeq" id="WP_085257050.1">
    <property type="nucleotide sequence ID" value="NZ_AP022573.1"/>
</dbReference>
<keyword evidence="3" id="KW-1185">Reference proteome</keyword>
<comment type="caution">
    <text evidence="2">The sequence shown here is derived from an EMBL/GenBank/DDBJ whole genome shotgun (WGS) entry which is preliminary data.</text>
</comment>
<organism evidence="2 3">
    <name type="scientific">Mycobacterium saskatchewanense</name>
    <dbReference type="NCBI Taxonomy" id="220927"/>
    <lineage>
        <taxon>Bacteria</taxon>
        <taxon>Bacillati</taxon>
        <taxon>Actinomycetota</taxon>
        <taxon>Actinomycetes</taxon>
        <taxon>Mycobacteriales</taxon>
        <taxon>Mycobacteriaceae</taxon>
        <taxon>Mycobacterium</taxon>
        <taxon>Mycobacterium simiae complex</taxon>
    </lineage>
</organism>
<feature type="transmembrane region" description="Helical" evidence="1">
    <location>
        <begin position="6"/>
        <end position="32"/>
    </location>
</feature>
<dbReference type="Proteomes" id="UP000193387">
    <property type="component" value="Unassembled WGS sequence"/>
</dbReference>
<evidence type="ECO:0000313" key="3">
    <source>
        <dbReference type="Proteomes" id="UP000193387"/>
    </source>
</evidence>
<dbReference type="AlphaFoldDB" id="A0AAJ3NNQ1"/>
<dbReference type="EMBL" id="LQPR01000045">
    <property type="protein sequence ID" value="ORW69593.1"/>
    <property type="molecule type" value="Genomic_DNA"/>
</dbReference>
<sequence length="70" mass="7363">MVRLAYWTGAVMVVPLLAPSVAGAMFGINHFSPARRLPLRRRVVRGADGRLDGAAALARHTVVVDGPGNG</sequence>
<keyword evidence="1" id="KW-0472">Membrane</keyword>
<proteinExistence type="predicted"/>
<gene>
    <name evidence="2" type="ORF">AWC23_01530</name>
</gene>
<name>A0AAJ3NNQ1_9MYCO</name>
<keyword evidence="1" id="KW-1133">Transmembrane helix</keyword>
<evidence type="ECO:0000313" key="2">
    <source>
        <dbReference type="EMBL" id="ORW69593.1"/>
    </source>
</evidence>
<evidence type="ECO:0000256" key="1">
    <source>
        <dbReference type="SAM" id="Phobius"/>
    </source>
</evidence>
<protein>
    <submittedName>
        <fullName evidence="2">Uncharacterized protein</fullName>
    </submittedName>
</protein>
<accession>A0AAJ3NNQ1</accession>
<reference evidence="2 3" key="1">
    <citation type="submission" date="2016-01" db="EMBL/GenBank/DDBJ databases">
        <title>The new phylogeny of the genus Mycobacterium.</title>
        <authorList>
            <person name="Tarcisio F."/>
            <person name="Conor M."/>
            <person name="Antonella G."/>
            <person name="Elisabetta G."/>
            <person name="Giulia F.S."/>
            <person name="Sara T."/>
            <person name="Anna F."/>
            <person name="Clotilde B."/>
            <person name="Roberto B."/>
            <person name="Veronica D.S."/>
            <person name="Fabio R."/>
            <person name="Monica P."/>
            <person name="Olivier J."/>
            <person name="Enrico T."/>
            <person name="Nicola S."/>
        </authorList>
    </citation>
    <scope>NUCLEOTIDE SEQUENCE [LARGE SCALE GENOMIC DNA]</scope>
    <source>
        <strain evidence="2 3">DSM 44616</strain>
    </source>
</reference>
<keyword evidence="1" id="KW-0812">Transmembrane</keyword>